<evidence type="ECO:0000313" key="4">
    <source>
        <dbReference type="Proteomes" id="UP000239895"/>
    </source>
</evidence>
<comment type="caution">
    <text evidence="3">The sequence shown here is derived from an EMBL/GenBank/DDBJ whole genome shotgun (WGS) entry which is preliminary data.</text>
</comment>
<protein>
    <recommendedName>
        <fullName evidence="5">Chromosome partition protein Smc</fullName>
    </recommendedName>
</protein>
<keyword evidence="2" id="KW-0812">Transmembrane</keyword>
<keyword evidence="4" id="KW-1185">Reference proteome</keyword>
<name>A0ABX5EMH5_9MICO</name>
<feature type="transmembrane region" description="Helical" evidence="2">
    <location>
        <begin position="209"/>
        <end position="227"/>
    </location>
</feature>
<dbReference type="Proteomes" id="UP000239895">
    <property type="component" value="Unassembled WGS sequence"/>
</dbReference>
<accession>A0ABX5EMH5</accession>
<evidence type="ECO:0000256" key="1">
    <source>
        <dbReference type="SAM" id="MobiDB-lite"/>
    </source>
</evidence>
<keyword evidence="2" id="KW-1133">Transmembrane helix</keyword>
<reference evidence="3 4" key="1">
    <citation type="submission" date="2018-03" db="EMBL/GenBank/DDBJ databases">
        <title>Comparative analysis of microorganisms from saline springs in Andes Mountain Range, Colombia.</title>
        <authorList>
            <person name="Rubin E."/>
        </authorList>
    </citation>
    <scope>NUCLEOTIDE SEQUENCE [LARGE SCALE GENOMIC DNA]</scope>
    <source>
        <strain evidence="3 4">CG 23</strain>
    </source>
</reference>
<sequence length="487" mass="51024">MSDTQWQELDGEATVVEAKGRTYTELAEAITRSVGTLQQIVDDTSTTAKSMEATRKLAGEVREDIEKARDRYSFTGEALSTYGAALRGAKNEADPAAEKLRTLRSELEDARAVARNAESQMDDLPDSASQADKDDATRAASGANATVSGLEQDIAVQESYWNSGHGDKNSAAGTAMSKIEEVVSGDKVHGLEDSTWDKVKNVAKGIYKVFKVICDIAGILAIFLSWVPVLGQILMVLAAIGAILSIVENIVKFARGEIGFGAMLLGVGLGVMGLFGGKAISSVAKYAKARSVVQTASRMSNGAAKAKFGTAVLKSSRKTFALTRGQRVTEVLKSPFVRTAGDKAVAGMVRNGLYKNAFTSWRGSQFPLPYKDGAARFAMGNDDVVDMIGHFNQTGLRIDSVTSSAQAIATVGAVFNQTANLANNAAKLGSAIGGGDGWGSYEGGNSLATSGAGGSWGKITGLPVNVDKGVTAVQDVFGNDGYVAGSW</sequence>
<proteinExistence type="predicted"/>
<evidence type="ECO:0008006" key="5">
    <source>
        <dbReference type="Google" id="ProtNLM"/>
    </source>
</evidence>
<evidence type="ECO:0000313" key="3">
    <source>
        <dbReference type="EMBL" id="PRZ10524.1"/>
    </source>
</evidence>
<evidence type="ECO:0000256" key="2">
    <source>
        <dbReference type="SAM" id="Phobius"/>
    </source>
</evidence>
<keyword evidence="2" id="KW-0472">Membrane</keyword>
<organism evidence="3 4">
    <name type="scientific">Isoptericola halotolerans</name>
    <dbReference type="NCBI Taxonomy" id="300560"/>
    <lineage>
        <taxon>Bacteria</taxon>
        <taxon>Bacillati</taxon>
        <taxon>Actinomycetota</taxon>
        <taxon>Actinomycetes</taxon>
        <taxon>Micrococcales</taxon>
        <taxon>Promicromonosporaceae</taxon>
        <taxon>Isoptericola</taxon>
    </lineage>
</organism>
<gene>
    <name evidence="3" type="ORF">BCL65_101669</name>
</gene>
<feature type="transmembrane region" description="Helical" evidence="2">
    <location>
        <begin position="233"/>
        <end position="251"/>
    </location>
</feature>
<feature type="region of interest" description="Disordered" evidence="1">
    <location>
        <begin position="115"/>
        <end position="145"/>
    </location>
</feature>
<dbReference type="EMBL" id="PVTX01000001">
    <property type="protein sequence ID" value="PRZ10524.1"/>
    <property type="molecule type" value="Genomic_DNA"/>
</dbReference>
<dbReference type="RefSeq" id="WP_106265067.1">
    <property type="nucleotide sequence ID" value="NZ_PVTX01000001.1"/>
</dbReference>
<feature type="transmembrane region" description="Helical" evidence="2">
    <location>
        <begin position="258"/>
        <end position="277"/>
    </location>
</feature>